<dbReference type="InterPro" id="IPR003439">
    <property type="entry name" value="ABC_transporter-like_ATP-bd"/>
</dbReference>
<proteinExistence type="predicted"/>
<dbReference type="GO" id="GO:0016279">
    <property type="term" value="F:protein-lysine N-methyltransferase activity"/>
    <property type="evidence" value="ECO:0007669"/>
    <property type="project" value="TreeGrafter"/>
</dbReference>
<dbReference type="EMBL" id="LSRX01000035">
    <property type="protein sequence ID" value="OLQ12953.1"/>
    <property type="molecule type" value="Genomic_DNA"/>
</dbReference>
<evidence type="ECO:0000313" key="3">
    <source>
        <dbReference type="Proteomes" id="UP000186817"/>
    </source>
</evidence>
<dbReference type="SUPFAM" id="SSF52540">
    <property type="entry name" value="P-loop containing nucleoside triphosphate hydrolases"/>
    <property type="match status" value="1"/>
</dbReference>
<dbReference type="Gene3D" id="3.90.1410.10">
    <property type="entry name" value="set domain protein methyltransferase, domain 1"/>
    <property type="match status" value="1"/>
</dbReference>
<protein>
    <submittedName>
        <fullName evidence="2">ABC transporter F family member 5</fullName>
    </submittedName>
</protein>
<dbReference type="PROSITE" id="PS50280">
    <property type="entry name" value="SET"/>
    <property type="match status" value="1"/>
</dbReference>
<keyword evidence="3" id="KW-1185">Reference proteome</keyword>
<evidence type="ECO:0000259" key="1">
    <source>
        <dbReference type="PROSITE" id="PS50280"/>
    </source>
</evidence>
<dbReference type="Pfam" id="PF00005">
    <property type="entry name" value="ABC_tran"/>
    <property type="match status" value="1"/>
</dbReference>
<gene>
    <name evidence="2" type="primary">ABCF5</name>
    <name evidence="2" type="ORF">AK812_SmicGene3066</name>
</gene>
<feature type="domain" description="SET" evidence="1">
    <location>
        <begin position="171"/>
        <end position="441"/>
    </location>
</feature>
<dbReference type="GO" id="GO:0005524">
    <property type="term" value="F:ATP binding"/>
    <property type="evidence" value="ECO:0007669"/>
    <property type="project" value="InterPro"/>
</dbReference>
<evidence type="ECO:0000313" key="2">
    <source>
        <dbReference type="EMBL" id="OLQ12953.1"/>
    </source>
</evidence>
<dbReference type="InterPro" id="IPR027417">
    <property type="entry name" value="P-loop_NTPase"/>
</dbReference>
<dbReference type="CDD" id="cd10527">
    <property type="entry name" value="SET_LSMT"/>
    <property type="match status" value="1"/>
</dbReference>
<dbReference type="InterPro" id="IPR046341">
    <property type="entry name" value="SET_dom_sf"/>
</dbReference>
<dbReference type="PANTHER" id="PTHR13271:SF145">
    <property type="entry name" value="SET DOMAIN-CONTAINING PROTEIN"/>
    <property type="match status" value="1"/>
</dbReference>
<dbReference type="AlphaFoldDB" id="A0A1Q9EZZ5"/>
<dbReference type="Gene3D" id="3.40.50.300">
    <property type="entry name" value="P-loop containing nucleotide triphosphate hydrolases"/>
    <property type="match status" value="1"/>
</dbReference>
<dbReference type="Proteomes" id="UP000186817">
    <property type="component" value="Unassembled WGS sequence"/>
</dbReference>
<comment type="caution">
    <text evidence="2">The sequence shown here is derived from an EMBL/GenBank/DDBJ whole genome shotgun (WGS) entry which is preliminary data.</text>
</comment>
<sequence length="745" mass="82546">MLHPSSRSTLLRILMGLEQPSKGGTVRTADPDMTGFFAQHQADLLPMDKTGWQIVKEANEILMDDRELQEIMKKFRFRGDRMHVKVASLSGGEKARLAIVRMMLIPSRMLIFDEPTNHLDVPMKETLEFALREYGGAVVIVSHDRCALPGFGSALEVEEWLDQQGVTWAAEALSFVAHGVVGGMGILSKRHIRPGEVLAKIPKSAVLSIRNTAAAKVIEQEGLDLDASLRLAIATEVALGSRSRWHGYFMSFTRPFEDLPYLWSPEQRRQLAGTDAEGTVEETLAELELEYAEVIQPLLPRLPLSGATISRENYLQAATLATSRAFTVDDYHLEALVPLADAFNHRCQKVPAGEVVREIQEGEGAAAPPLKLTGGAAAPFAPWLGPVPPMQIALAESRMVPEGAKPKRQVGRKTGTGRSGQLMIYVLTEIPADTEIFNTYGEFSNDKLLQDYGFVLEQNAFNTVTLARSMLAEDEVRQTNYWSRRCRMLQAPAPGRRFRRQLRFAAQHAAVLGLTQAGEEESEEGSEDAEMGSSQEQGLATFFELDRGPLPKALRVLLAVLSLPTSTLVRARATPPGVLQRFLRRCRRVAEALGGAEVLTELESVFTGEAFGASSVQGLRWFLSQTCKKIVEIRDGDVIAYDGDFRYYMDMNQDVRKKIESHYTGVDGLIESVPGTLAEKRKKERKGLRKNASVRWQQERNRTPLHAQIRAARAAAVFLPFQEDLRSRGCLCFAVSIANAEMCGP</sequence>
<reference evidence="2 3" key="1">
    <citation type="submission" date="2016-02" db="EMBL/GenBank/DDBJ databases">
        <title>Genome analysis of coral dinoflagellate symbionts highlights evolutionary adaptations to a symbiotic lifestyle.</title>
        <authorList>
            <person name="Aranda M."/>
            <person name="Li Y."/>
            <person name="Liew Y.J."/>
            <person name="Baumgarten S."/>
            <person name="Simakov O."/>
            <person name="Wilson M."/>
            <person name="Piel J."/>
            <person name="Ashoor H."/>
            <person name="Bougouffa S."/>
            <person name="Bajic V.B."/>
            <person name="Ryu T."/>
            <person name="Ravasi T."/>
            <person name="Bayer T."/>
            <person name="Micklem G."/>
            <person name="Kim H."/>
            <person name="Bhak J."/>
            <person name="Lajeunesse T.C."/>
            <person name="Voolstra C.R."/>
        </authorList>
    </citation>
    <scope>NUCLEOTIDE SEQUENCE [LARGE SCALE GENOMIC DNA]</scope>
    <source>
        <strain evidence="2 3">CCMP2467</strain>
    </source>
</reference>
<dbReference type="InterPro" id="IPR050600">
    <property type="entry name" value="SETD3_SETD6_MTase"/>
</dbReference>
<dbReference type="SUPFAM" id="SSF82199">
    <property type="entry name" value="SET domain"/>
    <property type="match status" value="2"/>
</dbReference>
<dbReference type="GO" id="GO:0016887">
    <property type="term" value="F:ATP hydrolysis activity"/>
    <property type="evidence" value="ECO:0007669"/>
    <property type="project" value="InterPro"/>
</dbReference>
<accession>A0A1Q9EZZ5</accession>
<dbReference type="InterPro" id="IPR001214">
    <property type="entry name" value="SET_dom"/>
</dbReference>
<organism evidence="2 3">
    <name type="scientific">Symbiodinium microadriaticum</name>
    <name type="common">Dinoflagellate</name>
    <name type="synonym">Zooxanthella microadriatica</name>
    <dbReference type="NCBI Taxonomy" id="2951"/>
    <lineage>
        <taxon>Eukaryota</taxon>
        <taxon>Sar</taxon>
        <taxon>Alveolata</taxon>
        <taxon>Dinophyceae</taxon>
        <taxon>Suessiales</taxon>
        <taxon>Symbiodiniaceae</taxon>
        <taxon>Symbiodinium</taxon>
    </lineage>
</organism>
<name>A0A1Q9EZZ5_SYMMI</name>
<dbReference type="PANTHER" id="PTHR13271">
    <property type="entry name" value="UNCHARACTERIZED PUTATIVE METHYLTRANSFERASE"/>
    <property type="match status" value="1"/>
</dbReference>
<dbReference type="OrthoDB" id="441812at2759"/>